<keyword evidence="2" id="KW-1185">Reference proteome</keyword>
<dbReference type="RefSeq" id="WP_023929198.1">
    <property type="nucleotide sequence ID" value="NZ_KI669458.1"/>
</dbReference>
<name>V8CJ38_9HELI</name>
<dbReference type="AlphaFoldDB" id="V8CJ38"/>
<accession>V8CJ38</accession>
<dbReference type="eggNOG" id="COG3593">
    <property type="taxonomic scope" value="Bacteria"/>
</dbReference>
<comment type="caution">
    <text evidence="1">The sequence shown here is derived from an EMBL/GenBank/DDBJ whole genome shotgun (WGS) entry which is preliminary data.</text>
</comment>
<dbReference type="Proteomes" id="UP000018688">
    <property type="component" value="Unassembled WGS sequence"/>
</dbReference>
<protein>
    <recommendedName>
        <fullName evidence="3">ATPase AAA-type core domain-containing protein</fullName>
    </recommendedName>
</protein>
<evidence type="ECO:0000313" key="1">
    <source>
        <dbReference type="EMBL" id="ETD27374.1"/>
    </source>
</evidence>
<proteinExistence type="predicted"/>
<reference evidence="1 2" key="1">
    <citation type="submission" date="2013-10" db="EMBL/GenBank/DDBJ databases">
        <title>The Genome Sequence of Helicobacter canis NCTC 12740.</title>
        <authorList>
            <consortium name="The Broad Institute Genomics Platform"/>
            <person name="Earl A."/>
            <person name="Fox J.G."/>
            <person name="Shen Z."/>
            <person name="Young S.K."/>
            <person name="Zeng Q."/>
            <person name="Gargeya S."/>
            <person name="Fitzgerald M."/>
            <person name="Abouelleil A."/>
            <person name="Alvarado L."/>
            <person name="Chapman S.B."/>
            <person name="Gainer-Dewar J."/>
            <person name="Goldberg J."/>
            <person name="Griggs A."/>
            <person name="Gujja S."/>
            <person name="Hansen M."/>
            <person name="Howarth C."/>
            <person name="Imamovic A."/>
            <person name="Ireland A."/>
            <person name="Larimer J."/>
            <person name="McCowan C."/>
            <person name="Murphy C."/>
            <person name="Pearson M."/>
            <person name="Poon T.W."/>
            <person name="Priest M."/>
            <person name="Roberts A."/>
            <person name="Saif S."/>
            <person name="Shea T."/>
            <person name="Sykes S."/>
            <person name="Wortman J."/>
            <person name="Nusbaum C."/>
            <person name="Birren B."/>
        </authorList>
    </citation>
    <scope>NUCLEOTIDE SEQUENCE [LARGE SCALE GENOMIC DNA]</scope>
    <source>
        <strain evidence="1 2">NCTC 12740</strain>
    </source>
</reference>
<dbReference type="EMBL" id="AZJJ01000001">
    <property type="protein sequence ID" value="ETD27374.1"/>
    <property type="molecule type" value="Genomic_DNA"/>
</dbReference>
<gene>
    <name evidence="1" type="ORF">HMPREF2087_00286</name>
</gene>
<dbReference type="HOGENOM" id="CLU_506029_0_0_7"/>
<organism evidence="1 2">
    <name type="scientific">Helicobacter canis NCTC 12740</name>
    <dbReference type="NCBI Taxonomy" id="1357399"/>
    <lineage>
        <taxon>Bacteria</taxon>
        <taxon>Pseudomonadati</taxon>
        <taxon>Campylobacterota</taxon>
        <taxon>Epsilonproteobacteria</taxon>
        <taxon>Campylobacterales</taxon>
        <taxon>Helicobacteraceae</taxon>
        <taxon>Helicobacter</taxon>
    </lineage>
</organism>
<evidence type="ECO:0008006" key="3">
    <source>
        <dbReference type="Google" id="ProtNLM"/>
    </source>
</evidence>
<evidence type="ECO:0000313" key="2">
    <source>
        <dbReference type="Proteomes" id="UP000018688"/>
    </source>
</evidence>
<sequence>MNTRSIVFENFRNLGIVDSKQKNLSNKLQLGSIDGEHIGGLLVLLGGNNDGKSNVLKGLASFSNATLKDSDKPDYRGHKEEPKLTLEYKITDSKILETIAESTKDTQEQDIDSSFSGKTFGIFFTEGSLEKGVELNESDTQEEYCEFIQNMFESSQVYGIYGYDEAGDRKEIRLILPEHNRMLLCSVDHGGKALKCFSAVQKKYNEIKDKDRAIKLACKFVIGDTKAPKNCDDAKELREFLKGEFEKAESNQTESQSSISASQVEPYIFRAILTPNGLETNLPKELETYKDFDIEQAKEHIRKCLSQAVAVLENRYYSNDTKEIQNLQTSLHQHKDLKSLQRLYENLKGVVKNNSSLKRDENLQTLLQTSLENFQKDMQRQKDRDIIKEHFDIAFLPNIVLYKENAIAKKDLKVEPSKIDKSSFFQALFTILERDIAMIQEAYKKGESDSDYLTTTQKEINDLFTSTINKRFNDLYCLEQPVYSFHIKLDSAFVELSIRKNGDTINLERQSIGFRKFFNLFFKLSLQRRDWQGRYCPN</sequence>
<dbReference type="STRING" id="1357399.HMPREF2087_00286"/>
<dbReference type="PATRIC" id="fig|1357399.3.peg.306"/>